<dbReference type="EMBL" id="KE503207">
    <property type="protein sequence ID" value="EPX72161.1"/>
    <property type="molecule type" value="Genomic_DNA"/>
</dbReference>
<dbReference type="GO" id="GO:0005634">
    <property type="term" value="C:nucleus"/>
    <property type="evidence" value="ECO:0007669"/>
    <property type="project" value="UniProtKB-SubCell"/>
</dbReference>
<evidence type="ECO:0000256" key="7">
    <source>
        <dbReference type="ARBA" id="ARBA00022763"/>
    </source>
</evidence>
<dbReference type="eggNOG" id="ENOG502R8ER">
    <property type="taxonomic scope" value="Eukaryota"/>
</dbReference>
<keyword evidence="11" id="KW-0234">DNA repair</keyword>
<feature type="region of interest" description="Disordered" evidence="14">
    <location>
        <begin position="224"/>
        <end position="323"/>
    </location>
</feature>
<feature type="compositionally biased region" description="Polar residues" evidence="14">
    <location>
        <begin position="310"/>
        <end position="323"/>
    </location>
</feature>
<dbReference type="GO" id="GO:0031297">
    <property type="term" value="P:replication fork processing"/>
    <property type="evidence" value="ECO:0007669"/>
    <property type="project" value="EnsemblFungi"/>
</dbReference>
<evidence type="ECO:0000256" key="12">
    <source>
        <dbReference type="ARBA" id="ARBA00023242"/>
    </source>
</evidence>
<dbReference type="PANTHER" id="PTHR21077:SF5">
    <property type="entry name" value="CROSSOVER JUNCTION ENDONUCLEASE MMS4"/>
    <property type="match status" value="1"/>
</dbReference>
<dbReference type="GO" id="GO:0000712">
    <property type="term" value="P:resolution of meiotic recombination intermediates"/>
    <property type="evidence" value="ECO:0007669"/>
    <property type="project" value="EnsemblFungi"/>
</dbReference>
<dbReference type="VEuPathDB" id="FungiDB:SOCG_04854"/>
<dbReference type="GO" id="GO:0003677">
    <property type="term" value="F:DNA binding"/>
    <property type="evidence" value="ECO:0007669"/>
    <property type="project" value="InterPro"/>
</dbReference>
<dbReference type="Proteomes" id="UP000016088">
    <property type="component" value="Unassembled WGS sequence"/>
</dbReference>
<dbReference type="InterPro" id="IPR042530">
    <property type="entry name" value="EME1/EME2_C"/>
</dbReference>
<comment type="subcellular location">
    <subcellularLocation>
        <location evidence="2">Nucleus</location>
    </subcellularLocation>
</comment>
<evidence type="ECO:0000256" key="9">
    <source>
        <dbReference type="ARBA" id="ARBA00022842"/>
    </source>
</evidence>
<keyword evidence="4" id="KW-0540">Nuclease</keyword>
<keyword evidence="17" id="KW-1185">Reference proteome</keyword>
<dbReference type="GO" id="GO:0046872">
    <property type="term" value="F:metal ion binding"/>
    <property type="evidence" value="ECO:0007669"/>
    <property type="project" value="UniProtKB-KW"/>
</dbReference>
<evidence type="ECO:0000256" key="1">
    <source>
        <dbReference type="ARBA" id="ARBA00001946"/>
    </source>
</evidence>
<feature type="region of interest" description="Disordered" evidence="14">
    <location>
        <begin position="91"/>
        <end position="119"/>
    </location>
</feature>
<evidence type="ECO:0000256" key="11">
    <source>
        <dbReference type="ARBA" id="ARBA00023204"/>
    </source>
</evidence>
<dbReference type="GO" id="GO:0031573">
    <property type="term" value="P:mitotic intra-S DNA damage checkpoint signaling"/>
    <property type="evidence" value="ECO:0007669"/>
    <property type="project" value="EnsemblFungi"/>
</dbReference>
<dbReference type="GeneID" id="25033814"/>
<keyword evidence="10" id="KW-0233">DNA recombination</keyword>
<dbReference type="InterPro" id="IPR006166">
    <property type="entry name" value="ERCC4_domain"/>
</dbReference>
<dbReference type="AlphaFoldDB" id="S9PSQ0"/>
<dbReference type="RefSeq" id="XP_013019455.1">
    <property type="nucleotide sequence ID" value="XM_013164001.1"/>
</dbReference>
<evidence type="ECO:0000313" key="16">
    <source>
        <dbReference type="EMBL" id="EPX72161.1"/>
    </source>
</evidence>
<sequence>MSKQNDVILIPSETDIDEQDDSSQQIKSPLPAKTNVISISETPQQNAPLGAFVQSVFTSTFSDSDDLLPSPRNALGIPSCESNSKFDRLSVRKLTPQPRKVPETPSLPREPIVLSSSPPSSVSHTSPLFAITPPSNLHVVDNFQREAETIDFGSSPLRDKVVDSTVLPDPPEKTSSFHENILDAPSNSLFKNNSPKGLSNALDGSLFGEKNLLQYSILSNRFADSERQNQTDESDENFLTTSSEKQIKRNYGLSGLPTDSGLKNTDSNSSSSSSSSKPTSHESSRDPLLFDLPTVDLASTPGSRKRTVDALSTNNSSHLTQSNDLQKLKKLKNIYSKSFQGSTNDNQEAVHNTLRKSKTMGKVGLSKKKLDEAERKKNKELQKINKVKRTKEECLSEMILSFSDGDLSSLWGASVSETLQPFSCEVVSVKQQPKNTISWKRKVNTFFDHAANRFDFVTEHIQNEPFSLHRIPCSDFVTKIADNILDDYIKSCKLQFPNNKLIIILEGVTSHFKNVKSDINRQYANAVNTGTKPLLFGSLSKYQTITKEVLESEVCRINVQHNVLLNYSNDEKETADWIVSITSDIALSRYKQFSHLSARISLAEIGHVKSADRAENTLNFMLRQLLRVTPNISNAICDYFPSIPKLIQHLKANGEESLSNIMITTAISERNLGTALSRRIFNTFMGRKSEDDAP</sequence>
<dbReference type="Gene3D" id="3.40.50.10130">
    <property type="match status" value="1"/>
</dbReference>
<evidence type="ECO:0000256" key="13">
    <source>
        <dbReference type="ARBA" id="ARBA00023254"/>
    </source>
</evidence>
<comment type="similarity">
    <text evidence="3">Belongs to the EME1/MMS4 family.</text>
</comment>
<evidence type="ECO:0000256" key="6">
    <source>
        <dbReference type="ARBA" id="ARBA00022759"/>
    </source>
</evidence>
<feature type="compositionally biased region" description="Low complexity" evidence="14">
    <location>
        <begin position="267"/>
        <end position="278"/>
    </location>
</feature>
<keyword evidence="5" id="KW-0479">Metal-binding</keyword>
<feature type="domain" description="ERCC4" evidence="15">
    <location>
        <begin position="466"/>
        <end position="580"/>
    </location>
</feature>
<dbReference type="InterPro" id="IPR033310">
    <property type="entry name" value="Mms4/EME1/EME2"/>
</dbReference>
<gene>
    <name evidence="16" type="ORF">SOCG_04854</name>
</gene>
<evidence type="ECO:0000256" key="14">
    <source>
        <dbReference type="SAM" id="MobiDB-lite"/>
    </source>
</evidence>
<evidence type="ECO:0000256" key="2">
    <source>
        <dbReference type="ARBA" id="ARBA00004123"/>
    </source>
</evidence>
<feature type="region of interest" description="Disordered" evidence="14">
    <location>
        <begin position="353"/>
        <end position="376"/>
    </location>
</feature>
<dbReference type="PANTHER" id="PTHR21077">
    <property type="entry name" value="EME1 PROTEIN"/>
    <property type="match status" value="1"/>
</dbReference>
<dbReference type="GO" id="GO:0006302">
    <property type="term" value="P:double-strand break repair"/>
    <property type="evidence" value="ECO:0007669"/>
    <property type="project" value="EnsemblFungi"/>
</dbReference>
<evidence type="ECO:0000256" key="8">
    <source>
        <dbReference type="ARBA" id="ARBA00022801"/>
    </source>
</evidence>
<evidence type="ECO:0000256" key="10">
    <source>
        <dbReference type="ARBA" id="ARBA00023172"/>
    </source>
</evidence>
<dbReference type="Gene3D" id="1.10.150.670">
    <property type="entry name" value="Crossover junction endonuclease EME1, DNA-binding domain"/>
    <property type="match status" value="1"/>
</dbReference>
<keyword evidence="9" id="KW-0460">Magnesium</keyword>
<proteinExistence type="inferred from homology"/>
<evidence type="ECO:0000256" key="4">
    <source>
        <dbReference type="ARBA" id="ARBA00022722"/>
    </source>
</evidence>
<keyword evidence="13" id="KW-0469">Meiosis</keyword>
<dbReference type="GO" id="GO:0048476">
    <property type="term" value="C:Holliday junction resolvase complex"/>
    <property type="evidence" value="ECO:0007669"/>
    <property type="project" value="EnsemblFungi"/>
</dbReference>
<dbReference type="OrthoDB" id="343092at2759"/>
<keyword evidence="6" id="KW-0255">Endonuclease</keyword>
<evidence type="ECO:0000256" key="3">
    <source>
        <dbReference type="ARBA" id="ARBA00005313"/>
    </source>
</evidence>
<reference evidence="16 17" key="1">
    <citation type="journal article" date="2011" name="Science">
        <title>Comparative functional genomics of the fission yeasts.</title>
        <authorList>
            <person name="Rhind N."/>
            <person name="Chen Z."/>
            <person name="Yassour M."/>
            <person name="Thompson D.A."/>
            <person name="Haas B.J."/>
            <person name="Habib N."/>
            <person name="Wapinski I."/>
            <person name="Roy S."/>
            <person name="Lin M.F."/>
            <person name="Heiman D.I."/>
            <person name="Young S.K."/>
            <person name="Furuya K."/>
            <person name="Guo Y."/>
            <person name="Pidoux A."/>
            <person name="Chen H.M."/>
            <person name="Robbertse B."/>
            <person name="Goldberg J.M."/>
            <person name="Aoki K."/>
            <person name="Bayne E.H."/>
            <person name="Berlin A.M."/>
            <person name="Desjardins C.A."/>
            <person name="Dobbs E."/>
            <person name="Dukaj L."/>
            <person name="Fan L."/>
            <person name="FitzGerald M.G."/>
            <person name="French C."/>
            <person name="Gujja S."/>
            <person name="Hansen K."/>
            <person name="Keifenheim D."/>
            <person name="Levin J.Z."/>
            <person name="Mosher R.A."/>
            <person name="Mueller C.A."/>
            <person name="Pfiffner J."/>
            <person name="Priest M."/>
            <person name="Russ C."/>
            <person name="Smialowska A."/>
            <person name="Swoboda P."/>
            <person name="Sykes S.M."/>
            <person name="Vaughn M."/>
            <person name="Vengrova S."/>
            <person name="Yoder R."/>
            <person name="Zeng Q."/>
            <person name="Allshire R."/>
            <person name="Baulcombe D."/>
            <person name="Birren B.W."/>
            <person name="Brown W."/>
            <person name="Ekwall K."/>
            <person name="Kellis M."/>
            <person name="Leatherwood J."/>
            <person name="Levin H."/>
            <person name="Margalit H."/>
            <person name="Martienssen R."/>
            <person name="Nieduszynski C.A."/>
            <person name="Spatafora J.W."/>
            <person name="Friedman N."/>
            <person name="Dalgaard J.Z."/>
            <person name="Baumann P."/>
            <person name="Niki H."/>
            <person name="Regev A."/>
            <person name="Nusbaum C."/>
        </authorList>
    </citation>
    <scope>NUCLEOTIDE SEQUENCE [LARGE SCALE GENOMIC DNA]</scope>
    <source>
        <strain evidence="17">yFS286</strain>
    </source>
</reference>
<organism evidence="16 17">
    <name type="scientific">Schizosaccharomyces octosporus (strain yFS286)</name>
    <name type="common">Fission yeast</name>
    <name type="synonym">Octosporomyces octosporus</name>
    <dbReference type="NCBI Taxonomy" id="483514"/>
    <lineage>
        <taxon>Eukaryota</taxon>
        <taxon>Fungi</taxon>
        <taxon>Dikarya</taxon>
        <taxon>Ascomycota</taxon>
        <taxon>Taphrinomycotina</taxon>
        <taxon>Schizosaccharomycetes</taxon>
        <taxon>Schizosaccharomycetales</taxon>
        <taxon>Schizosaccharomycetaceae</taxon>
        <taxon>Schizosaccharomyces</taxon>
    </lineage>
</organism>
<keyword evidence="12" id="KW-0539">Nucleus</keyword>
<protein>
    <submittedName>
        <fullName evidence="16">Holliday junction resolvase subunit Eme1</fullName>
    </submittedName>
</protein>
<dbReference type="OMA" id="AIFTQHI"/>
<name>S9PSQ0_SCHOY</name>
<dbReference type="Pfam" id="PF02732">
    <property type="entry name" value="ERCC4"/>
    <property type="match status" value="1"/>
</dbReference>
<keyword evidence="8" id="KW-0378">Hydrolase</keyword>
<dbReference type="InterPro" id="IPR047521">
    <property type="entry name" value="XPF_nuclease_EME1_ascomycetes"/>
</dbReference>
<dbReference type="HOGENOM" id="CLU_396979_0_0_1"/>
<accession>S9PSQ0</accession>
<evidence type="ECO:0000256" key="5">
    <source>
        <dbReference type="ARBA" id="ARBA00022723"/>
    </source>
</evidence>
<evidence type="ECO:0000259" key="15">
    <source>
        <dbReference type="Pfam" id="PF02732"/>
    </source>
</evidence>
<keyword evidence="7" id="KW-0227">DNA damage</keyword>
<comment type="cofactor">
    <cofactor evidence="1">
        <name>Mg(2+)</name>
        <dbReference type="ChEBI" id="CHEBI:18420"/>
    </cofactor>
</comment>
<dbReference type="GO" id="GO:0008821">
    <property type="term" value="F:crossover junction DNA endonuclease activity"/>
    <property type="evidence" value="ECO:0007669"/>
    <property type="project" value="EnsemblFungi"/>
</dbReference>
<dbReference type="CDD" id="cd20085">
    <property type="entry name" value="XPF_nuclease_Mms4"/>
    <property type="match status" value="1"/>
</dbReference>
<feature type="region of interest" description="Disordered" evidence="14">
    <location>
        <begin position="1"/>
        <end position="30"/>
    </location>
</feature>
<evidence type="ECO:0000313" key="17">
    <source>
        <dbReference type="Proteomes" id="UP000016088"/>
    </source>
</evidence>